<protein>
    <submittedName>
        <fullName evidence="8">Uncharacterized protein</fullName>
    </submittedName>
</protein>
<dbReference type="EMBL" id="QKYT01000490">
    <property type="protein sequence ID" value="RIA84461.1"/>
    <property type="molecule type" value="Genomic_DNA"/>
</dbReference>
<comment type="similarity">
    <text evidence="2">Belongs to the UPF0057 (PMP3) family.</text>
</comment>
<feature type="compositionally biased region" description="Low complexity" evidence="6">
    <location>
        <begin position="126"/>
        <end position="138"/>
    </location>
</feature>
<evidence type="ECO:0000313" key="8">
    <source>
        <dbReference type="EMBL" id="RIA84461.1"/>
    </source>
</evidence>
<feature type="transmembrane region" description="Helical" evidence="7">
    <location>
        <begin position="33"/>
        <end position="56"/>
    </location>
</feature>
<dbReference type="PROSITE" id="PS01309">
    <property type="entry name" value="UPF0057"/>
    <property type="match status" value="1"/>
</dbReference>
<evidence type="ECO:0000256" key="3">
    <source>
        <dbReference type="ARBA" id="ARBA00022692"/>
    </source>
</evidence>
<dbReference type="AlphaFoldDB" id="A0A397SNN5"/>
<dbReference type="STRING" id="658196.A0A397SNN5"/>
<keyword evidence="3 7" id="KW-0812">Transmembrane</keyword>
<feature type="compositionally biased region" description="Low complexity" evidence="6">
    <location>
        <begin position="101"/>
        <end position="117"/>
    </location>
</feature>
<reference evidence="8 9" key="1">
    <citation type="submission" date="2018-06" db="EMBL/GenBank/DDBJ databases">
        <title>Comparative genomics reveals the genomic features of Rhizophagus irregularis, R. cerebriforme, R. diaphanum and Gigaspora rosea, and their symbiotic lifestyle signature.</title>
        <authorList>
            <person name="Morin E."/>
            <person name="San Clemente H."/>
            <person name="Chen E.C.H."/>
            <person name="De La Providencia I."/>
            <person name="Hainaut M."/>
            <person name="Kuo A."/>
            <person name="Kohler A."/>
            <person name="Murat C."/>
            <person name="Tang N."/>
            <person name="Roy S."/>
            <person name="Loubradou J."/>
            <person name="Henrissat B."/>
            <person name="Grigoriev I.V."/>
            <person name="Corradi N."/>
            <person name="Roux C."/>
            <person name="Martin F.M."/>
        </authorList>
    </citation>
    <scope>NUCLEOTIDE SEQUENCE [LARGE SCALE GENOMIC DNA]</scope>
    <source>
        <strain evidence="8 9">DAOM 227022</strain>
    </source>
</reference>
<evidence type="ECO:0000256" key="2">
    <source>
        <dbReference type="ARBA" id="ARBA00009530"/>
    </source>
</evidence>
<name>A0A397SNN5_9GLOM</name>
<gene>
    <name evidence="8" type="ORF">C1645_784016</name>
</gene>
<dbReference type="Proteomes" id="UP000265703">
    <property type="component" value="Unassembled WGS sequence"/>
</dbReference>
<feature type="region of interest" description="Disordered" evidence="6">
    <location>
        <begin position="90"/>
        <end position="185"/>
    </location>
</feature>
<evidence type="ECO:0000256" key="7">
    <source>
        <dbReference type="SAM" id="Phobius"/>
    </source>
</evidence>
<dbReference type="PANTHER" id="PTHR21659">
    <property type="entry name" value="HYDROPHOBIC PROTEIN RCI2 LOW TEMPERATURE AND SALT RESPONSIVE PROTEIN LTI6 -RELATED"/>
    <property type="match status" value="1"/>
</dbReference>
<proteinExistence type="inferred from homology"/>
<evidence type="ECO:0000256" key="1">
    <source>
        <dbReference type="ARBA" id="ARBA00004370"/>
    </source>
</evidence>
<evidence type="ECO:0000313" key="9">
    <source>
        <dbReference type="Proteomes" id="UP000265703"/>
    </source>
</evidence>
<dbReference type="InterPro" id="IPR000612">
    <property type="entry name" value="PMP3"/>
</dbReference>
<organism evidence="8 9">
    <name type="scientific">Glomus cerebriforme</name>
    <dbReference type="NCBI Taxonomy" id="658196"/>
    <lineage>
        <taxon>Eukaryota</taxon>
        <taxon>Fungi</taxon>
        <taxon>Fungi incertae sedis</taxon>
        <taxon>Mucoromycota</taxon>
        <taxon>Glomeromycotina</taxon>
        <taxon>Glomeromycetes</taxon>
        <taxon>Glomerales</taxon>
        <taxon>Glomeraceae</taxon>
        <taxon>Glomus</taxon>
    </lineage>
</organism>
<dbReference type="OrthoDB" id="2802411at2759"/>
<evidence type="ECO:0000256" key="4">
    <source>
        <dbReference type="ARBA" id="ARBA00022989"/>
    </source>
</evidence>
<sequence>MAEYNTYDILAIFVSVLLPPLGVLMKRGLRIDFWINIILTFLGWLPGLFHAFYVIYKYRGDDSNQLGTHEAHGTYGTHEGVRPQKIKIHSADSPQTTENKYQNQPQNQPQYPSENYQSQYQTQDKPYNQPQYQQQYTPPSTPPQTNKDKGKDPFHDDNAAGPSNEIPPAYGDHKNNELRGESDSY</sequence>
<comment type="caution">
    <text evidence="8">The sequence shown here is derived from an EMBL/GenBank/DDBJ whole genome shotgun (WGS) entry which is preliminary data.</text>
</comment>
<accession>A0A397SNN5</accession>
<comment type="subcellular location">
    <subcellularLocation>
        <location evidence="1">Membrane</location>
    </subcellularLocation>
</comment>
<evidence type="ECO:0000256" key="5">
    <source>
        <dbReference type="ARBA" id="ARBA00023136"/>
    </source>
</evidence>
<dbReference type="PANTHER" id="PTHR21659:SF112">
    <property type="entry name" value="PROTEIN SNA2-RELATED"/>
    <property type="match status" value="1"/>
</dbReference>
<feature type="transmembrane region" description="Helical" evidence="7">
    <location>
        <begin position="6"/>
        <end position="24"/>
    </location>
</feature>
<keyword evidence="9" id="KW-1185">Reference proteome</keyword>
<feature type="compositionally biased region" description="Basic and acidic residues" evidence="6">
    <location>
        <begin position="146"/>
        <end position="158"/>
    </location>
</feature>
<evidence type="ECO:0000256" key="6">
    <source>
        <dbReference type="SAM" id="MobiDB-lite"/>
    </source>
</evidence>
<keyword evidence="4 7" id="KW-1133">Transmembrane helix</keyword>
<dbReference type="Pfam" id="PF01679">
    <property type="entry name" value="Pmp3"/>
    <property type="match status" value="1"/>
</dbReference>
<dbReference type="GO" id="GO:0016020">
    <property type="term" value="C:membrane"/>
    <property type="evidence" value="ECO:0007669"/>
    <property type="project" value="UniProtKB-SubCell"/>
</dbReference>
<keyword evidence="5 7" id="KW-0472">Membrane</keyword>
<feature type="compositionally biased region" description="Basic and acidic residues" evidence="6">
    <location>
        <begin position="171"/>
        <end position="185"/>
    </location>
</feature>